<gene>
    <name evidence="1" type="ORF">L3X38_035674</name>
</gene>
<name>A0AAD4VK42_PRUDU</name>
<evidence type="ECO:0000313" key="1">
    <source>
        <dbReference type="EMBL" id="KAI5326600.1"/>
    </source>
</evidence>
<sequence>MLKVRRSETGAKAWLVDLERHQKTIKSWPGRMDFIVSKVAIAAMDCQSLDVQRDCIRLLRKSFPESKRVWQARCYVCLRRRDLGRAEKAYSSFLGGKSTRVK</sequence>
<organism evidence="1 2">
    <name type="scientific">Prunus dulcis</name>
    <name type="common">Almond</name>
    <name type="synonym">Amygdalus dulcis</name>
    <dbReference type="NCBI Taxonomy" id="3755"/>
    <lineage>
        <taxon>Eukaryota</taxon>
        <taxon>Viridiplantae</taxon>
        <taxon>Streptophyta</taxon>
        <taxon>Embryophyta</taxon>
        <taxon>Tracheophyta</taxon>
        <taxon>Spermatophyta</taxon>
        <taxon>Magnoliopsida</taxon>
        <taxon>eudicotyledons</taxon>
        <taxon>Gunneridae</taxon>
        <taxon>Pentapetalae</taxon>
        <taxon>rosids</taxon>
        <taxon>fabids</taxon>
        <taxon>Rosales</taxon>
        <taxon>Rosaceae</taxon>
        <taxon>Amygdaloideae</taxon>
        <taxon>Amygdaleae</taxon>
        <taxon>Prunus</taxon>
    </lineage>
</organism>
<evidence type="ECO:0000313" key="2">
    <source>
        <dbReference type="Proteomes" id="UP001054821"/>
    </source>
</evidence>
<reference evidence="1 2" key="1">
    <citation type="journal article" date="2022" name="G3 (Bethesda)">
        <title>Whole-genome sequence and methylome profiling of the almond [Prunus dulcis (Mill.) D.A. Webb] cultivar 'Nonpareil'.</title>
        <authorList>
            <person name="D'Amico-Willman K.M."/>
            <person name="Ouma W.Z."/>
            <person name="Meulia T."/>
            <person name="Sideli G.M."/>
            <person name="Gradziel T.M."/>
            <person name="Fresnedo-Ramirez J."/>
        </authorList>
    </citation>
    <scope>NUCLEOTIDE SEQUENCE [LARGE SCALE GENOMIC DNA]</scope>
    <source>
        <strain evidence="1">Clone GOH B32 T37-40</strain>
    </source>
</reference>
<accession>A0AAD4VK42</accession>
<protein>
    <submittedName>
        <fullName evidence="1">Uncharacterized protein</fullName>
    </submittedName>
</protein>
<dbReference type="Proteomes" id="UP001054821">
    <property type="component" value="Chromosome 6"/>
</dbReference>
<comment type="caution">
    <text evidence="1">The sequence shown here is derived from an EMBL/GenBank/DDBJ whole genome shotgun (WGS) entry which is preliminary data.</text>
</comment>
<keyword evidence="2" id="KW-1185">Reference proteome</keyword>
<dbReference type="EMBL" id="JAJFAZ020000006">
    <property type="protein sequence ID" value="KAI5326600.1"/>
    <property type="molecule type" value="Genomic_DNA"/>
</dbReference>
<proteinExistence type="predicted"/>
<dbReference type="AlphaFoldDB" id="A0AAD4VK42"/>